<dbReference type="EMBL" id="JAWDGP010003738">
    <property type="protein sequence ID" value="KAK3771455.1"/>
    <property type="molecule type" value="Genomic_DNA"/>
</dbReference>
<dbReference type="Pfam" id="PF00588">
    <property type="entry name" value="SpoU_methylase"/>
    <property type="match status" value="2"/>
</dbReference>
<dbReference type="Gene3D" id="3.40.1280.10">
    <property type="match status" value="1"/>
</dbReference>
<dbReference type="InterPro" id="IPR013123">
    <property type="entry name" value="SpoU_subst-bd"/>
</dbReference>
<dbReference type="InterPro" id="IPR029028">
    <property type="entry name" value="Alpha/beta_knot_MTases"/>
</dbReference>
<keyword evidence="3" id="KW-0808">Transferase</keyword>
<dbReference type="InterPro" id="IPR053888">
    <property type="entry name" value="MRM3-like_sub_bind"/>
</dbReference>
<dbReference type="GO" id="GO:0032259">
    <property type="term" value="P:methylation"/>
    <property type="evidence" value="ECO:0007669"/>
    <property type="project" value="UniProtKB-KW"/>
</dbReference>
<evidence type="ECO:0000256" key="3">
    <source>
        <dbReference type="ARBA" id="ARBA00022679"/>
    </source>
</evidence>
<dbReference type="InterPro" id="IPR051259">
    <property type="entry name" value="rRNA_Methyltransferase"/>
</dbReference>
<dbReference type="Pfam" id="PF22435">
    <property type="entry name" value="MRM3-like_sub_bind"/>
    <property type="match status" value="1"/>
</dbReference>
<dbReference type="GO" id="GO:0006396">
    <property type="term" value="P:RNA processing"/>
    <property type="evidence" value="ECO:0007669"/>
    <property type="project" value="InterPro"/>
</dbReference>
<gene>
    <name evidence="6" type="ORF">RRG08_011389</name>
</gene>
<evidence type="ECO:0000313" key="7">
    <source>
        <dbReference type="Proteomes" id="UP001283361"/>
    </source>
</evidence>
<dbReference type="InterPro" id="IPR001537">
    <property type="entry name" value="SpoU_MeTrfase"/>
</dbReference>
<dbReference type="SUPFAM" id="SSF55315">
    <property type="entry name" value="L30e-like"/>
    <property type="match status" value="1"/>
</dbReference>
<name>A0AAE0ZLB1_9GAST</name>
<protein>
    <recommendedName>
        <fullName evidence="5">RNA 2-O ribose methyltransferase substrate binding domain-containing protein</fullName>
    </recommendedName>
</protein>
<keyword evidence="2" id="KW-0489">Methyltransferase</keyword>
<dbReference type="InterPro" id="IPR029064">
    <property type="entry name" value="Ribosomal_eL30-like_sf"/>
</dbReference>
<dbReference type="InterPro" id="IPR029026">
    <property type="entry name" value="tRNA_m1G_MTases_N"/>
</dbReference>
<dbReference type="GO" id="GO:0008173">
    <property type="term" value="F:RNA methyltransferase activity"/>
    <property type="evidence" value="ECO:0007669"/>
    <property type="project" value="InterPro"/>
</dbReference>
<dbReference type="Proteomes" id="UP001283361">
    <property type="component" value="Unassembled WGS sequence"/>
</dbReference>
<comment type="similarity">
    <text evidence="1">Belongs to the class IV-like SAM-binding methyltransferase superfamily. RNA methyltransferase TrmH family.</text>
</comment>
<evidence type="ECO:0000256" key="1">
    <source>
        <dbReference type="ARBA" id="ARBA00007228"/>
    </source>
</evidence>
<dbReference type="AlphaFoldDB" id="A0AAE0ZLB1"/>
<evidence type="ECO:0000259" key="5">
    <source>
        <dbReference type="SMART" id="SM00967"/>
    </source>
</evidence>
<dbReference type="GO" id="GO:0003723">
    <property type="term" value="F:RNA binding"/>
    <property type="evidence" value="ECO:0007669"/>
    <property type="project" value="InterPro"/>
</dbReference>
<dbReference type="SUPFAM" id="SSF75217">
    <property type="entry name" value="alpha/beta knot"/>
    <property type="match status" value="1"/>
</dbReference>
<accession>A0AAE0ZLB1</accession>
<dbReference type="SMART" id="SM00967">
    <property type="entry name" value="SpoU_sub_bind"/>
    <property type="match status" value="1"/>
</dbReference>
<reference evidence="6" key="1">
    <citation type="journal article" date="2023" name="G3 (Bethesda)">
        <title>A reference genome for the long-term kleptoplast-retaining sea slug Elysia crispata morphotype clarki.</title>
        <authorList>
            <person name="Eastman K.E."/>
            <person name="Pendleton A.L."/>
            <person name="Shaikh M.A."/>
            <person name="Suttiyut T."/>
            <person name="Ogas R."/>
            <person name="Tomko P."/>
            <person name="Gavelis G."/>
            <person name="Widhalm J.R."/>
            <person name="Wisecaver J.H."/>
        </authorList>
    </citation>
    <scope>NUCLEOTIDE SEQUENCE</scope>
    <source>
        <strain evidence="6">ECLA1</strain>
    </source>
</reference>
<dbReference type="GO" id="GO:0005737">
    <property type="term" value="C:cytoplasm"/>
    <property type="evidence" value="ECO:0007669"/>
    <property type="project" value="UniProtKB-ARBA"/>
</dbReference>
<proteinExistence type="inferred from homology"/>
<dbReference type="PANTHER" id="PTHR43191:SF2">
    <property type="entry name" value="RRNA METHYLTRANSFERASE 3, MITOCHONDRIAL"/>
    <property type="match status" value="1"/>
</dbReference>
<dbReference type="PANTHER" id="PTHR43191">
    <property type="entry name" value="RRNA METHYLTRANSFERASE 3"/>
    <property type="match status" value="1"/>
</dbReference>
<sequence length="440" mass="49181">MAKFVSLYTFLSPNSYTCQCPMLALQIRRDPLQTVQMISKRKTEGIKALNQEKGTRDRQRQSQSQKSNANTVKEQQVASRKVLGKDYNVKKQIELQLESLNEKEIQKIKLGKLILGERHLRFRRKSETIILEGSRLVKDALLAGAEAWCLCFCRQETLEQLGEAQGFLDTVKLYRISPDTMKIFSDTVTPGGILGVFKKPNQGEALCPPHVQLPISLVCDSLKDPGNAGTLIRTAAAIGCKRIFATQGCVNLWERKVLRSAMGAHFNIPIYSRVSWEDISSYLGPQVQVLLANNYTTNTLEHAFDSHLDTGLEKNDLDFEHVSSESNDAVQTDNDLSESEGYKFHNAPLPVFEYSDVQLNVDMQYESIDMDKMVTDIPGEIALVVGSEAAGLSALAKKFAYHHHGAYVTIPMNETTNSLNSGIAGSVILYELRKKLMKFV</sequence>
<feature type="region of interest" description="Disordered" evidence="4">
    <location>
        <begin position="50"/>
        <end position="74"/>
    </location>
</feature>
<evidence type="ECO:0000256" key="4">
    <source>
        <dbReference type="SAM" id="MobiDB-lite"/>
    </source>
</evidence>
<feature type="domain" description="RNA 2-O ribose methyltransferase substrate binding" evidence="5">
    <location>
        <begin position="130"/>
        <end position="203"/>
    </location>
</feature>
<keyword evidence="7" id="KW-1185">Reference proteome</keyword>
<dbReference type="Gene3D" id="3.30.1330.30">
    <property type="match status" value="1"/>
</dbReference>
<organism evidence="6 7">
    <name type="scientific">Elysia crispata</name>
    <name type="common">lettuce slug</name>
    <dbReference type="NCBI Taxonomy" id="231223"/>
    <lineage>
        <taxon>Eukaryota</taxon>
        <taxon>Metazoa</taxon>
        <taxon>Spiralia</taxon>
        <taxon>Lophotrochozoa</taxon>
        <taxon>Mollusca</taxon>
        <taxon>Gastropoda</taxon>
        <taxon>Heterobranchia</taxon>
        <taxon>Euthyneura</taxon>
        <taxon>Panpulmonata</taxon>
        <taxon>Sacoglossa</taxon>
        <taxon>Placobranchoidea</taxon>
        <taxon>Plakobranchidae</taxon>
        <taxon>Elysia</taxon>
    </lineage>
</organism>
<comment type="caution">
    <text evidence="6">The sequence shown here is derived from an EMBL/GenBank/DDBJ whole genome shotgun (WGS) entry which is preliminary data.</text>
</comment>
<evidence type="ECO:0000256" key="2">
    <source>
        <dbReference type="ARBA" id="ARBA00022603"/>
    </source>
</evidence>
<evidence type="ECO:0000313" key="6">
    <source>
        <dbReference type="EMBL" id="KAK3771455.1"/>
    </source>
</evidence>